<organism evidence="1 2">
    <name type="scientific">Pyropia yezoensis</name>
    <name type="common">Susabi-nori</name>
    <name type="synonym">Porphyra yezoensis</name>
    <dbReference type="NCBI Taxonomy" id="2788"/>
    <lineage>
        <taxon>Eukaryota</taxon>
        <taxon>Rhodophyta</taxon>
        <taxon>Bangiophyceae</taxon>
        <taxon>Bangiales</taxon>
        <taxon>Bangiaceae</taxon>
        <taxon>Pyropia</taxon>
    </lineage>
</organism>
<evidence type="ECO:0000313" key="1">
    <source>
        <dbReference type="EMBL" id="KAK1865465.1"/>
    </source>
</evidence>
<accession>A0ACC3C5S2</accession>
<proteinExistence type="predicted"/>
<keyword evidence="2" id="KW-1185">Reference proteome</keyword>
<comment type="caution">
    <text evidence="1">The sequence shown here is derived from an EMBL/GenBank/DDBJ whole genome shotgun (WGS) entry which is preliminary data.</text>
</comment>
<evidence type="ECO:0000313" key="2">
    <source>
        <dbReference type="Proteomes" id="UP000798662"/>
    </source>
</evidence>
<sequence length="117" mass="13017">MAPPPVSDMASIFVQIGGHTEVNAQGCHITNYVPAANGYVQVRWRGVKYYCHLLAAVMQMQRHPMPGEEASHLCGDKRCVRPSHMTLESGALNKTRSYCAYFREDPNLVCLHDPACL</sequence>
<dbReference type="Proteomes" id="UP000798662">
    <property type="component" value="Chromosome 2"/>
</dbReference>
<dbReference type="EMBL" id="CM020619">
    <property type="protein sequence ID" value="KAK1865465.1"/>
    <property type="molecule type" value="Genomic_DNA"/>
</dbReference>
<name>A0ACC3C5S2_PYRYE</name>
<reference evidence="1" key="1">
    <citation type="submission" date="2019-11" db="EMBL/GenBank/DDBJ databases">
        <title>Nori genome reveals adaptations in red seaweeds to the harsh intertidal environment.</title>
        <authorList>
            <person name="Wang D."/>
            <person name="Mao Y."/>
        </authorList>
    </citation>
    <scope>NUCLEOTIDE SEQUENCE</scope>
    <source>
        <tissue evidence="1">Gametophyte</tissue>
    </source>
</reference>
<gene>
    <name evidence="1" type="ORF">I4F81_007996</name>
</gene>
<protein>
    <submittedName>
        <fullName evidence="1">Uncharacterized protein</fullName>
    </submittedName>
</protein>